<accession>A5W3K7</accession>
<dbReference type="EMBL" id="CP000712">
    <property type="protein sequence ID" value="ABQ78717.1"/>
    <property type="molecule type" value="Genomic_DNA"/>
</dbReference>
<reference evidence="1" key="1">
    <citation type="submission" date="2007-05" db="EMBL/GenBank/DDBJ databases">
        <title>Complete sequence of Pseudomonas putida F1.</title>
        <authorList>
            <consortium name="US DOE Joint Genome Institute"/>
            <person name="Copeland A."/>
            <person name="Lucas S."/>
            <person name="Lapidus A."/>
            <person name="Barry K."/>
            <person name="Detter J.C."/>
            <person name="Glavina del Rio T."/>
            <person name="Hammon N."/>
            <person name="Israni S."/>
            <person name="Dalin E."/>
            <person name="Tice H."/>
            <person name="Pitluck S."/>
            <person name="Chain P."/>
            <person name="Malfatti S."/>
            <person name="Shin M."/>
            <person name="Vergez L."/>
            <person name="Schmutz J."/>
            <person name="Larimer F."/>
            <person name="Land M."/>
            <person name="Hauser L."/>
            <person name="Kyrpides N."/>
            <person name="Lykidis A."/>
            <person name="Parales R."/>
            <person name="Richardson P."/>
        </authorList>
    </citation>
    <scope>NUCLEOTIDE SEQUENCE [LARGE SCALE GENOMIC DNA]</scope>
    <source>
        <strain evidence="1">F1</strain>
    </source>
</reference>
<dbReference type="InterPro" id="IPR006311">
    <property type="entry name" value="TAT_signal"/>
</dbReference>
<proteinExistence type="predicted"/>
<evidence type="ECO:0000313" key="1">
    <source>
        <dbReference type="EMBL" id="ABQ78717.1"/>
    </source>
</evidence>
<dbReference type="PROSITE" id="PS51318">
    <property type="entry name" value="TAT"/>
    <property type="match status" value="1"/>
</dbReference>
<dbReference type="KEGG" id="ppf:Pput_2582"/>
<protein>
    <submittedName>
        <fullName evidence="1">Uncharacterized protein</fullName>
    </submittedName>
</protein>
<dbReference type="AlphaFoldDB" id="A5W3K7"/>
<name>A5W3K7_PSEP1</name>
<gene>
    <name evidence="1" type="ordered locus">Pput_2582</name>
</gene>
<sequence>MATGHGIMGKLTFCTAQLGRRGFLQSCVLLSVGGAVFGASAAVASKTVEKPGFVVINGWVLPSRYFRNASA</sequence>
<dbReference type="HOGENOM" id="CLU_207275_0_0_6"/>
<organism evidence="1">
    <name type="scientific">Pseudomonas putida (strain ATCC 700007 / DSM 6899 / JCM 31910 / BCRC 17059 / LMG 24140 / F1)</name>
    <dbReference type="NCBI Taxonomy" id="351746"/>
    <lineage>
        <taxon>Bacteria</taxon>
        <taxon>Pseudomonadati</taxon>
        <taxon>Pseudomonadota</taxon>
        <taxon>Gammaproteobacteria</taxon>
        <taxon>Pseudomonadales</taxon>
        <taxon>Pseudomonadaceae</taxon>
        <taxon>Pseudomonas</taxon>
    </lineage>
</organism>